<sequence>MATLLQLLTLAFLLLLTTASTLPPSPSSYQGQTQPLLLFGPVLSSLGFRNFAAAAAPSLSNSTAWRGPVTVFAPSDSSLLTCGPSCSLTLLLQEHTVPGLFSLRYLRTLPFATKIETLAPDRCLTVTSSAPNASKVFVGGVEITHPDLFDDGLVVVHGLQGFVSHLSPFSCNIERTTSLSFPPPPPPQDASFVMRLMLKDAMLRLRLSGYSIVAVALRVKYPYLVDLKAVTVFALNDAAIFSDVGHEYVTSFRFHIVPNRLLMASDLERLPAGTVLPTLNLGQELVVTTGGGGPFGGPVRINYVRIERPDMMFNLKMVVHGLSMPFPHVNVTAVTGSGSGYDAAAGCGVAGNADVGYSVAPPSRIERTDEIEDHHGL</sequence>
<dbReference type="InterPro" id="IPR000782">
    <property type="entry name" value="FAS1_domain"/>
</dbReference>
<reference evidence="4" key="1">
    <citation type="submission" date="2020-08" db="EMBL/GenBank/DDBJ databases">
        <title>Plant Genome Project.</title>
        <authorList>
            <person name="Zhang R.-G."/>
        </authorList>
    </citation>
    <scope>NUCLEOTIDE SEQUENCE</scope>
    <source>
        <strain evidence="4">WSP0</strain>
        <tissue evidence="4">Leaf</tissue>
    </source>
</reference>
<comment type="caution">
    <text evidence="4">The sequence shown here is derived from an EMBL/GenBank/DDBJ whole genome shotgun (WGS) entry which is preliminary data.</text>
</comment>
<dbReference type="Proteomes" id="UP000823749">
    <property type="component" value="Chromosome 2"/>
</dbReference>
<evidence type="ECO:0000256" key="1">
    <source>
        <dbReference type="ARBA" id="ARBA00007843"/>
    </source>
</evidence>
<protein>
    <recommendedName>
        <fullName evidence="3">FAS1 domain-containing protein</fullName>
    </recommendedName>
</protein>
<dbReference type="AlphaFoldDB" id="A0AAV6L7R5"/>
<gene>
    <name evidence="4" type="ORF">RHGRI_004200</name>
</gene>
<accession>A0AAV6L7R5</accession>
<feature type="chain" id="PRO_5043540567" description="FAS1 domain-containing protein" evidence="2">
    <location>
        <begin position="20"/>
        <end position="377"/>
    </location>
</feature>
<comment type="similarity">
    <text evidence="1">Belongs to the fasciclin-like AGP family.</text>
</comment>
<dbReference type="InterPro" id="IPR052806">
    <property type="entry name" value="Fasciclin-like_AGP"/>
</dbReference>
<dbReference type="Pfam" id="PF02469">
    <property type="entry name" value="Fasciclin"/>
    <property type="match status" value="1"/>
</dbReference>
<keyword evidence="5" id="KW-1185">Reference proteome</keyword>
<feature type="domain" description="FAS1" evidence="3">
    <location>
        <begin position="231"/>
        <end position="329"/>
    </location>
</feature>
<keyword evidence="2" id="KW-0732">Signal</keyword>
<evidence type="ECO:0000313" key="5">
    <source>
        <dbReference type="Proteomes" id="UP000823749"/>
    </source>
</evidence>
<name>A0AAV6L7R5_9ERIC</name>
<evidence type="ECO:0000259" key="3">
    <source>
        <dbReference type="SMART" id="SM00554"/>
    </source>
</evidence>
<dbReference type="PANTHER" id="PTHR33985:SF2">
    <property type="entry name" value="EXPRESSED PROTEIN"/>
    <property type="match status" value="1"/>
</dbReference>
<feature type="domain" description="FAS1" evidence="3">
    <location>
        <begin position="70"/>
        <end position="166"/>
    </location>
</feature>
<evidence type="ECO:0000313" key="4">
    <source>
        <dbReference type="EMBL" id="KAG5561103.1"/>
    </source>
</evidence>
<dbReference type="Gene3D" id="2.30.180.10">
    <property type="entry name" value="FAS1 domain"/>
    <property type="match status" value="2"/>
</dbReference>
<organism evidence="4 5">
    <name type="scientific">Rhododendron griersonianum</name>
    <dbReference type="NCBI Taxonomy" id="479676"/>
    <lineage>
        <taxon>Eukaryota</taxon>
        <taxon>Viridiplantae</taxon>
        <taxon>Streptophyta</taxon>
        <taxon>Embryophyta</taxon>
        <taxon>Tracheophyta</taxon>
        <taxon>Spermatophyta</taxon>
        <taxon>Magnoliopsida</taxon>
        <taxon>eudicotyledons</taxon>
        <taxon>Gunneridae</taxon>
        <taxon>Pentapetalae</taxon>
        <taxon>asterids</taxon>
        <taxon>Ericales</taxon>
        <taxon>Ericaceae</taxon>
        <taxon>Ericoideae</taxon>
        <taxon>Rhodoreae</taxon>
        <taxon>Rhododendron</taxon>
    </lineage>
</organism>
<dbReference type="EMBL" id="JACTNZ010000002">
    <property type="protein sequence ID" value="KAG5561103.1"/>
    <property type="molecule type" value="Genomic_DNA"/>
</dbReference>
<dbReference type="SUPFAM" id="SSF82153">
    <property type="entry name" value="FAS1 domain"/>
    <property type="match status" value="2"/>
</dbReference>
<dbReference type="SMART" id="SM00554">
    <property type="entry name" value="FAS1"/>
    <property type="match status" value="2"/>
</dbReference>
<evidence type="ECO:0000256" key="2">
    <source>
        <dbReference type="SAM" id="SignalP"/>
    </source>
</evidence>
<dbReference type="PANTHER" id="PTHR33985">
    <property type="entry name" value="OS02G0491300 PROTEIN-RELATED"/>
    <property type="match status" value="1"/>
</dbReference>
<dbReference type="InterPro" id="IPR036378">
    <property type="entry name" value="FAS1_dom_sf"/>
</dbReference>
<proteinExistence type="inferred from homology"/>
<feature type="signal peptide" evidence="2">
    <location>
        <begin position="1"/>
        <end position="19"/>
    </location>
</feature>